<dbReference type="Proteomes" id="UP000828390">
    <property type="component" value="Unassembled WGS sequence"/>
</dbReference>
<protein>
    <submittedName>
        <fullName evidence="1">Uncharacterized protein</fullName>
    </submittedName>
</protein>
<evidence type="ECO:0000313" key="2">
    <source>
        <dbReference type="Proteomes" id="UP000828390"/>
    </source>
</evidence>
<comment type="caution">
    <text evidence="1">The sequence shown here is derived from an EMBL/GenBank/DDBJ whole genome shotgun (WGS) entry which is preliminary data.</text>
</comment>
<accession>A0A9D4N513</accession>
<proteinExistence type="predicted"/>
<dbReference type="EMBL" id="JAIWYP010000001">
    <property type="protein sequence ID" value="KAH3889837.1"/>
    <property type="molecule type" value="Genomic_DNA"/>
</dbReference>
<keyword evidence="2" id="KW-1185">Reference proteome</keyword>
<sequence>MQCYRYAGINDPLETSVVAVQVWSTNLTIVLLLGRYGHSCVVAMLLCRYGHSMLLLCRYGHSSVVAMQVLSLYCIPALNIAQSVKIVRSHKTVQVSGIIWH</sequence>
<evidence type="ECO:0000313" key="1">
    <source>
        <dbReference type="EMBL" id="KAH3889837.1"/>
    </source>
</evidence>
<dbReference type="AlphaFoldDB" id="A0A9D4N513"/>
<organism evidence="1 2">
    <name type="scientific">Dreissena polymorpha</name>
    <name type="common">Zebra mussel</name>
    <name type="synonym">Mytilus polymorpha</name>
    <dbReference type="NCBI Taxonomy" id="45954"/>
    <lineage>
        <taxon>Eukaryota</taxon>
        <taxon>Metazoa</taxon>
        <taxon>Spiralia</taxon>
        <taxon>Lophotrochozoa</taxon>
        <taxon>Mollusca</taxon>
        <taxon>Bivalvia</taxon>
        <taxon>Autobranchia</taxon>
        <taxon>Heteroconchia</taxon>
        <taxon>Euheterodonta</taxon>
        <taxon>Imparidentia</taxon>
        <taxon>Neoheterodontei</taxon>
        <taxon>Myida</taxon>
        <taxon>Dreissenoidea</taxon>
        <taxon>Dreissenidae</taxon>
        <taxon>Dreissena</taxon>
    </lineage>
</organism>
<gene>
    <name evidence="1" type="ORF">DPMN_013902</name>
</gene>
<name>A0A9D4N513_DREPO</name>
<reference evidence="1" key="1">
    <citation type="journal article" date="2019" name="bioRxiv">
        <title>The Genome of the Zebra Mussel, Dreissena polymorpha: A Resource for Invasive Species Research.</title>
        <authorList>
            <person name="McCartney M.A."/>
            <person name="Auch B."/>
            <person name="Kono T."/>
            <person name="Mallez S."/>
            <person name="Zhang Y."/>
            <person name="Obille A."/>
            <person name="Becker A."/>
            <person name="Abrahante J.E."/>
            <person name="Garbe J."/>
            <person name="Badalamenti J.P."/>
            <person name="Herman A."/>
            <person name="Mangelson H."/>
            <person name="Liachko I."/>
            <person name="Sullivan S."/>
            <person name="Sone E.D."/>
            <person name="Koren S."/>
            <person name="Silverstein K.A.T."/>
            <person name="Beckman K.B."/>
            <person name="Gohl D.M."/>
        </authorList>
    </citation>
    <scope>NUCLEOTIDE SEQUENCE</scope>
    <source>
        <strain evidence="1">Duluth1</strain>
        <tissue evidence="1">Whole animal</tissue>
    </source>
</reference>
<reference evidence="1" key="2">
    <citation type="submission" date="2020-11" db="EMBL/GenBank/DDBJ databases">
        <authorList>
            <person name="McCartney M.A."/>
            <person name="Auch B."/>
            <person name="Kono T."/>
            <person name="Mallez S."/>
            <person name="Becker A."/>
            <person name="Gohl D.M."/>
            <person name="Silverstein K.A.T."/>
            <person name="Koren S."/>
            <person name="Bechman K.B."/>
            <person name="Herman A."/>
            <person name="Abrahante J.E."/>
            <person name="Garbe J."/>
        </authorList>
    </citation>
    <scope>NUCLEOTIDE SEQUENCE</scope>
    <source>
        <strain evidence="1">Duluth1</strain>
        <tissue evidence="1">Whole animal</tissue>
    </source>
</reference>